<evidence type="ECO:0000313" key="7">
    <source>
        <dbReference type="EMBL" id="GAA1699104.1"/>
    </source>
</evidence>
<accession>A0ABN2I630</accession>
<keyword evidence="5" id="KW-1133">Transmembrane helix</keyword>
<evidence type="ECO:0000256" key="6">
    <source>
        <dbReference type="ARBA" id="ARBA00023136"/>
    </source>
</evidence>
<name>A0ABN2I630_9ACTN</name>
<evidence type="ECO:0000256" key="2">
    <source>
        <dbReference type="ARBA" id="ARBA00022475"/>
    </source>
</evidence>
<reference evidence="7 8" key="1">
    <citation type="journal article" date="2019" name="Int. J. Syst. Evol. Microbiol.">
        <title>The Global Catalogue of Microorganisms (GCM) 10K type strain sequencing project: providing services to taxonomists for standard genome sequencing and annotation.</title>
        <authorList>
            <consortium name="The Broad Institute Genomics Platform"/>
            <consortium name="The Broad Institute Genome Sequencing Center for Infectious Disease"/>
            <person name="Wu L."/>
            <person name="Ma J."/>
        </authorList>
    </citation>
    <scope>NUCLEOTIDE SEQUENCE [LARGE SCALE GENOMIC DNA]</scope>
    <source>
        <strain evidence="7 8">JCM 16002</strain>
    </source>
</reference>
<keyword evidence="8" id="KW-1185">Reference proteome</keyword>
<dbReference type="PANTHER" id="PTHR22926:SF3">
    <property type="entry name" value="UNDECAPRENYL-PHOSPHATE ALPHA-N-ACETYLGLUCOSAMINYL 1-PHOSPHATE TRANSFERASE"/>
    <property type="match status" value="1"/>
</dbReference>
<evidence type="ECO:0000256" key="3">
    <source>
        <dbReference type="ARBA" id="ARBA00022679"/>
    </source>
</evidence>
<dbReference type="PANTHER" id="PTHR22926">
    <property type="entry name" value="PHOSPHO-N-ACETYLMURAMOYL-PENTAPEPTIDE-TRANSFERASE"/>
    <property type="match status" value="1"/>
</dbReference>
<gene>
    <name evidence="7" type="ORF">GCM10009831_04200</name>
</gene>
<evidence type="ECO:0000256" key="5">
    <source>
        <dbReference type="ARBA" id="ARBA00022989"/>
    </source>
</evidence>
<keyword evidence="2" id="KW-1003">Cell membrane</keyword>
<dbReference type="Pfam" id="PF00953">
    <property type="entry name" value="Glycos_transf_4"/>
    <property type="match status" value="1"/>
</dbReference>
<keyword evidence="6" id="KW-0472">Membrane</keyword>
<evidence type="ECO:0000256" key="1">
    <source>
        <dbReference type="ARBA" id="ARBA00004651"/>
    </source>
</evidence>
<keyword evidence="4" id="KW-0812">Transmembrane</keyword>
<keyword evidence="3" id="KW-0808">Transferase</keyword>
<proteinExistence type="predicted"/>
<dbReference type="Proteomes" id="UP001500383">
    <property type="component" value="Unassembled WGS sequence"/>
</dbReference>
<dbReference type="EMBL" id="BAAAQG010000003">
    <property type="protein sequence ID" value="GAA1699104.1"/>
    <property type="molecule type" value="Genomic_DNA"/>
</dbReference>
<comment type="subcellular location">
    <subcellularLocation>
        <location evidence="1">Cell membrane</location>
        <topology evidence="1">Multi-pass membrane protein</topology>
    </subcellularLocation>
</comment>
<organism evidence="7 8">
    <name type="scientific">Dietzia cercidiphylli</name>
    <dbReference type="NCBI Taxonomy" id="498199"/>
    <lineage>
        <taxon>Bacteria</taxon>
        <taxon>Bacillati</taxon>
        <taxon>Actinomycetota</taxon>
        <taxon>Actinomycetes</taxon>
        <taxon>Mycobacteriales</taxon>
        <taxon>Dietziaceae</taxon>
        <taxon>Dietzia</taxon>
    </lineage>
</organism>
<comment type="caution">
    <text evidence="7">The sequence shown here is derived from an EMBL/GenBank/DDBJ whole genome shotgun (WGS) entry which is preliminary data.</text>
</comment>
<evidence type="ECO:0000313" key="8">
    <source>
        <dbReference type="Proteomes" id="UP001500383"/>
    </source>
</evidence>
<sequence>MGSLAALGLADDKWGLPATFRLAAQASIGGALGLAIGGSTSALVGALALPTIVNAVNFMDGVNGITCATAAAWGFSRLLKMDQSSAAPSAIALGSSLGFAPWNVPRAKMFLGDAGSYYFGGIVAATALASFSRSGTRGLFESLSPLGFYLVDTGTTMARRAYRGEKLMEAHRSHAYQRLADREGWEHWHVAALAGVVALTSGLSSTTMLGAARALVPALCLSALPDLLQYAEELSDIRPERLT</sequence>
<dbReference type="InterPro" id="IPR000715">
    <property type="entry name" value="Glycosyl_transferase_4"/>
</dbReference>
<evidence type="ECO:0000256" key="4">
    <source>
        <dbReference type="ARBA" id="ARBA00022692"/>
    </source>
</evidence>
<protein>
    <submittedName>
        <fullName evidence="7">Uncharacterized protein</fullName>
    </submittedName>
</protein>